<dbReference type="InterPro" id="IPR052177">
    <property type="entry name" value="Divisome_Glycosyl_Hydrolase"/>
</dbReference>
<dbReference type="InterPro" id="IPR003790">
    <property type="entry name" value="GHL10"/>
</dbReference>
<dbReference type="SUPFAM" id="SSF51445">
    <property type="entry name" value="(Trans)glycosidases"/>
    <property type="match status" value="1"/>
</dbReference>
<dbReference type="PANTHER" id="PTHR43405:SF1">
    <property type="entry name" value="GLYCOSYL HYDROLASE DIGH"/>
    <property type="match status" value="1"/>
</dbReference>
<protein>
    <submittedName>
        <fullName evidence="3">Family 10 glycosylhydrolase</fullName>
    </submittedName>
</protein>
<dbReference type="PANTHER" id="PTHR43405">
    <property type="entry name" value="GLYCOSYL HYDROLASE DIGH"/>
    <property type="match status" value="1"/>
</dbReference>
<dbReference type="InterPro" id="IPR029062">
    <property type="entry name" value="Class_I_gatase-like"/>
</dbReference>
<proteinExistence type="predicted"/>
<sequence length="867" mass="97772">MTNDKRERRKLVLGKGKKRHLFSSVLSILSLTWFVNPVKAQLRQVGVVKSEENVSQWTEITQRLAATGVDYCILDAASWQAEKDLKEVRVLFLPNIETINGAQAIALEAWMKLGGQVIVTGPTGNLSGPEIRATLRELLGAYWGFPIATPSTLSPQSAPWLKEQELISTIVGGAVIPAGKESETAAVWLGDGSIPAVVVTDNATFLGWRWGVAPVASVELDTAWLEAALSRYGISGNNLLSHSKVGQPCNPKVEIEEEIKPLFPQEQSKNLPGELSSEGIVLPPEFEQMNQEIKGLIARVESVLLTAAAQEIDQFFGDKNQVYNSGNSESDLPNTATHEALAEAKARREKFIKLVQQGDYNRARHEWHEAWEGLLANYPSDRLLAFPEIRAIWLDRGTIVQTKSEAELAVIFDRFAASGINTVFFETINSSYPIYPSKIAPEQNPLTKGWDPLQAAVKLAHERGMELHAWVWVFAAANQRHNVILNKPIDDLGPVLSQRRDWGITDREGGFFDDNTNSKKAFFDPANPEVQQYLLSLLAEIVTNYDLDGIQLDYIRYPFQDPAANQTFGYSRESRRKFKQLTGVDPINIEPNHPLWSEWTKFRVQQVDKFVSSAAQMLRNKRPNLIISTAVFPIERQERLAKIQQNWEAWAQAELVDIIVPMTYALNSDELEKITQPLFSEEAKINTIIIPGIRLLNLPDMVAVDQMQLLRNLPTGGYALFAAENFNPSLQKIISNRQVVEATPLPTRQPFVVTVSHYQVLQKEWSFLLEKNEIDIALAARKQWEQESDLLAESFQRLAAEPSLKNLLSAQLALSSFQRQFRSWMKQYRQLQPYQVEVWENRLKMLDSLLSYGERTVNENQPEVAGR</sequence>
<organism evidence="3 4">
    <name type="scientific">Gomphosphaeria aponina SAG 52.96 = DSM 107014</name>
    <dbReference type="NCBI Taxonomy" id="1521640"/>
    <lineage>
        <taxon>Bacteria</taxon>
        <taxon>Bacillati</taxon>
        <taxon>Cyanobacteriota</taxon>
        <taxon>Cyanophyceae</taxon>
        <taxon>Oscillatoriophycideae</taxon>
        <taxon>Chroococcales</taxon>
        <taxon>Gomphosphaeriaceae</taxon>
        <taxon>Gomphosphaeria</taxon>
    </lineage>
</organism>
<dbReference type="AlphaFoldDB" id="A0A941JRM0"/>
<gene>
    <name evidence="3" type="ORF">DSM107014_04340</name>
</gene>
<evidence type="ECO:0000259" key="2">
    <source>
        <dbReference type="Pfam" id="PF02638"/>
    </source>
</evidence>
<evidence type="ECO:0000313" key="3">
    <source>
        <dbReference type="EMBL" id="MBR8827126.1"/>
    </source>
</evidence>
<dbReference type="EMBL" id="JADQBC010000020">
    <property type="protein sequence ID" value="MBR8827126.1"/>
    <property type="molecule type" value="Genomic_DNA"/>
</dbReference>
<dbReference type="Pfam" id="PF02638">
    <property type="entry name" value="GHL10"/>
    <property type="match status" value="1"/>
</dbReference>
<feature type="domain" description="Glycosyl hydrolase-like 10" evidence="2">
    <location>
        <begin position="388"/>
        <end position="671"/>
    </location>
</feature>
<dbReference type="Gene3D" id="3.20.20.80">
    <property type="entry name" value="Glycosidases"/>
    <property type="match status" value="1"/>
</dbReference>
<dbReference type="Proteomes" id="UP000767446">
    <property type="component" value="Unassembled WGS sequence"/>
</dbReference>
<dbReference type="Gene3D" id="3.40.50.880">
    <property type="match status" value="1"/>
</dbReference>
<dbReference type="InterPro" id="IPR017853">
    <property type="entry name" value="GH"/>
</dbReference>
<accession>A0A941JRM0</accession>
<name>A0A941JRM0_9CHRO</name>
<evidence type="ECO:0000313" key="4">
    <source>
        <dbReference type="Proteomes" id="UP000767446"/>
    </source>
</evidence>
<evidence type="ECO:0000256" key="1">
    <source>
        <dbReference type="ARBA" id="ARBA00022729"/>
    </source>
</evidence>
<reference evidence="3" key="1">
    <citation type="submission" date="2021-02" db="EMBL/GenBank/DDBJ databases">
        <title>Metagenome analyses of Stigonema ocellatum DSM 106950, Chlorogloea purpurea SAG 13.99 and Gomphosphaeria aponina DSM 107014.</title>
        <authorList>
            <person name="Marter P."/>
            <person name="Huang S."/>
        </authorList>
    </citation>
    <scope>NUCLEOTIDE SEQUENCE</scope>
    <source>
        <strain evidence="3">JP213</strain>
    </source>
</reference>
<comment type="caution">
    <text evidence="3">The sequence shown here is derived from an EMBL/GenBank/DDBJ whole genome shotgun (WGS) entry which is preliminary data.</text>
</comment>
<keyword evidence="1" id="KW-0732">Signal</keyword>